<protein>
    <submittedName>
        <fullName evidence="2">Uncharacterized protein</fullName>
    </submittedName>
</protein>
<dbReference type="EMBL" id="VSRR010031204">
    <property type="protein sequence ID" value="MPC70482.1"/>
    <property type="molecule type" value="Genomic_DNA"/>
</dbReference>
<feature type="compositionally biased region" description="Basic and acidic residues" evidence="1">
    <location>
        <begin position="34"/>
        <end position="63"/>
    </location>
</feature>
<dbReference type="Proteomes" id="UP000324222">
    <property type="component" value="Unassembled WGS sequence"/>
</dbReference>
<evidence type="ECO:0000256" key="1">
    <source>
        <dbReference type="SAM" id="MobiDB-lite"/>
    </source>
</evidence>
<evidence type="ECO:0000313" key="2">
    <source>
        <dbReference type="EMBL" id="MPC70482.1"/>
    </source>
</evidence>
<name>A0A5B7HGX6_PORTR</name>
<sequence length="69" mass="7816">MSISESMCTLALLAGSRSAPPYNPQQQIYRSKREKNDKGLHSDHNNEEDSECRDKREPTHALHESSMAT</sequence>
<gene>
    <name evidence="2" type="ORF">E2C01_064732</name>
</gene>
<dbReference type="AlphaFoldDB" id="A0A5B7HGX6"/>
<accession>A0A5B7HGX6</accession>
<keyword evidence="3" id="KW-1185">Reference proteome</keyword>
<reference evidence="2 3" key="1">
    <citation type="submission" date="2019-05" db="EMBL/GenBank/DDBJ databases">
        <title>Another draft genome of Portunus trituberculatus and its Hox gene families provides insights of decapod evolution.</title>
        <authorList>
            <person name="Jeong J.-H."/>
            <person name="Song I."/>
            <person name="Kim S."/>
            <person name="Choi T."/>
            <person name="Kim D."/>
            <person name="Ryu S."/>
            <person name="Kim W."/>
        </authorList>
    </citation>
    <scope>NUCLEOTIDE SEQUENCE [LARGE SCALE GENOMIC DNA]</scope>
    <source>
        <tissue evidence="2">Muscle</tissue>
    </source>
</reference>
<organism evidence="2 3">
    <name type="scientific">Portunus trituberculatus</name>
    <name type="common">Swimming crab</name>
    <name type="synonym">Neptunus trituberculatus</name>
    <dbReference type="NCBI Taxonomy" id="210409"/>
    <lineage>
        <taxon>Eukaryota</taxon>
        <taxon>Metazoa</taxon>
        <taxon>Ecdysozoa</taxon>
        <taxon>Arthropoda</taxon>
        <taxon>Crustacea</taxon>
        <taxon>Multicrustacea</taxon>
        <taxon>Malacostraca</taxon>
        <taxon>Eumalacostraca</taxon>
        <taxon>Eucarida</taxon>
        <taxon>Decapoda</taxon>
        <taxon>Pleocyemata</taxon>
        <taxon>Brachyura</taxon>
        <taxon>Eubrachyura</taxon>
        <taxon>Portunoidea</taxon>
        <taxon>Portunidae</taxon>
        <taxon>Portuninae</taxon>
        <taxon>Portunus</taxon>
    </lineage>
</organism>
<feature type="region of interest" description="Disordered" evidence="1">
    <location>
        <begin position="14"/>
        <end position="69"/>
    </location>
</feature>
<evidence type="ECO:0000313" key="3">
    <source>
        <dbReference type="Proteomes" id="UP000324222"/>
    </source>
</evidence>
<comment type="caution">
    <text evidence="2">The sequence shown here is derived from an EMBL/GenBank/DDBJ whole genome shotgun (WGS) entry which is preliminary data.</text>
</comment>
<proteinExistence type="predicted"/>